<gene>
    <name evidence="1" type="ORF">N0V93_004555</name>
</gene>
<dbReference type="Proteomes" id="UP001140453">
    <property type="component" value="Unassembled WGS sequence"/>
</dbReference>
<dbReference type="SUPFAM" id="SSF53067">
    <property type="entry name" value="Actin-like ATPase domain"/>
    <property type="match status" value="1"/>
</dbReference>
<comment type="caution">
    <text evidence="1">The sequence shown here is derived from an EMBL/GenBank/DDBJ whole genome shotgun (WGS) entry which is preliminary data.</text>
</comment>
<protein>
    <submittedName>
        <fullName evidence="1">Uncharacterized protein</fullName>
    </submittedName>
</protein>
<organism evidence="1 2">
    <name type="scientific">Gnomoniopsis smithogilvyi</name>
    <dbReference type="NCBI Taxonomy" id="1191159"/>
    <lineage>
        <taxon>Eukaryota</taxon>
        <taxon>Fungi</taxon>
        <taxon>Dikarya</taxon>
        <taxon>Ascomycota</taxon>
        <taxon>Pezizomycotina</taxon>
        <taxon>Sordariomycetes</taxon>
        <taxon>Sordariomycetidae</taxon>
        <taxon>Diaporthales</taxon>
        <taxon>Gnomoniaceae</taxon>
        <taxon>Gnomoniopsis</taxon>
    </lineage>
</organism>
<dbReference type="EMBL" id="JAPEVB010000003">
    <property type="protein sequence ID" value="KAJ4390956.1"/>
    <property type="molecule type" value="Genomic_DNA"/>
</dbReference>
<proteinExistence type="predicted"/>
<keyword evidence="2" id="KW-1185">Reference proteome</keyword>
<evidence type="ECO:0000313" key="1">
    <source>
        <dbReference type="EMBL" id="KAJ4390956.1"/>
    </source>
</evidence>
<dbReference type="Gene3D" id="3.30.420.40">
    <property type="match status" value="1"/>
</dbReference>
<accession>A0A9W8YRA0</accession>
<name>A0A9W8YRA0_9PEZI</name>
<sequence>MGKLHTQKGLHLDLGSSAMRCAYFFNYGDGMLNHMIIKNDPNTTDEGEGIEGREMEHAVDIYPFDDGKPGQAFYQGNVPYPDRRSVSAKYAFYALVGMTDEMYTQYHLAADIDYYAKRDQAFKTRLERGVDSLLMAVLQRAKDLNGLLSLSNTMVTGDLMSLGDKSNAVLLFDMGGHATNSALMSVCRDKDQKPFLLELEKDVGASGGTRAWEYEILRKIKGNFLRDEEMKLPTMVENDLRVHFYRIKANIRQNKPLTLYAEDHGINQTVFQLTWKETYDAWMTAYSPTLKLITKQLKELKRQQEDYEIVRIIVSGGSSRHKILHDFFENECRILGINTDPFYMNSIGRDYEYARLALGASYATTKTPSVEEFLNTASFGLRLKFNWSANDGQTMYDWSEDALLMWSKNRRIWSYH</sequence>
<dbReference type="Gene3D" id="3.90.640.10">
    <property type="entry name" value="Actin, Chain A, domain 4"/>
    <property type="match status" value="1"/>
</dbReference>
<dbReference type="OrthoDB" id="3819888at2759"/>
<dbReference type="InterPro" id="IPR043129">
    <property type="entry name" value="ATPase_NBD"/>
</dbReference>
<evidence type="ECO:0000313" key="2">
    <source>
        <dbReference type="Proteomes" id="UP001140453"/>
    </source>
</evidence>
<dbReference type="AlphaFoldDB" id="A0A9W8YRA0"/>
<reference evidence="1" key="1">
    <citation type="submission" date="2022-10" db="EMBL/GenBank/DDBJ databases">
        <title>Tapping the CABI collections for fungal endophytes: first genome assemblies for Collariella, Neodidymelliopsis, Ascochyta clinopodiicola, Didymella pomorum, Didymosphaeria variabile, Neocosmospora piperis and Neocucurbitaria cava.</title>
        <authorList>
            <person name="Hill R."/>
        </authorList>
    </citation>
    <scope>NUCLEOTIDE SEQUENCE</scope>
    <source>
        <strain evidence="1">IMI 355082</strain>
    </source>
</reference>